<dbReference type="GO" id="GO:0030527">
    <property type="term" value="F:structural constituent of chromatin"/>
    <property type="evidence" value="ECO:0007669"/>
    <property type="project" value="InterPro"/>
</dbReference>
<dbReference type="RefSeq" id="WP_014296428.1">
    <property type="nucleotide sequence ID" value="NC_016751.1"/>
</dbReference>
<dbReference type="STRING" id="443254.Marpi_0943"/>
<dbReference type="PANTHER" id="PTHR33175">
    <property type="entry name" value="DNA-BINDING PROTEIN HU"/>
    <property type="match status" value="1"/>
</dbReference>
<dbReference type="InterPro" id="IPR020816">
    <property type="entry name" value="Histone-like_DNA-bd_CS"/>
</dbReference>
<protein>
    <submittedName>
        <fullName evidence="4">Bacterial nucleoid DNA-binding protein</fullName>
    </submittedName>
</protein>
<gene>
    <name evidence="4" type="ordered locus">Marpi_0943</name>
</gene>
<evidence type="ECO:0000256" key="3">
    <source>
        <dbReference type="RuleBase" id="RU003939"/>
    </source>
</evidence>
<dbReference type="InterPro" id="IPR000119">
    <property type="entry name" value="Hist_DNA-bd"/>
</dbReference>
<dbReference type="OrthoDB" id="9799835at2"/>
<dbReference type="EMBL" id="CP003257">
    <property type="protein sequence ID" value="AEX85356.1"/>
    <property type="molecule type" value="Genomic_DNA"/>
</dbReference>
<dbReference type="GO" id="GO:0003677">
    <property type="term" value="F:DNA binding"/>
    <property type="evidence" value="ECO:0007669"/>
    <property type="project" value="UniProtKB-KW"/>
</dbReference>
<dbReference type="AlphaFoldDB" id="H2J7L5"/>
<organism evidence="4 5">
    <name type="scientific">Marinitoga piezophila (strain DSM 14283 / JCM 11233 / KA3)</name>
    <dbReference type="NCBI Taxonomy" id="443254"/>
    <lineage>
        <taxon>Bacteria</taxon>
        <taxon>Thermotogati</taxon>
        <taxon>Thermotogota</taxon>
        <taxon>Thermotogae</taxon>
        <taxon>Petrotogales</taxon>
        <taxon>Petrotogaceae</taxon>
        <taxon>Marinitoga</taxon>
    </lineage>
</organism>
<keyword evidence="1" id="KW-0226">DNA condensation</keyword>
<dbReference type="PANTHER" id="PTHR33175:SF3">
    <property type="entry name" value="DNA-BINDING PROTEIN HU-BETA"/>
    <property type="match status" value="1"/>
</dbReference>
<dbReference type="CDD" id="cd13831">
    <property type="entry name" value="HU"/>
    <property type="match status" value="1"/>
</dbReference>
<evidence type="ECO:0000256" key="2">
    <source>
        <dbReference type="ARBA" id="ARBA00023125"/>
    </source>
</evidence>
<dbReference type="eggNOG" id="COG0776">
    <property type="taxonomic scope" value="Bacteria"/>
</dbReference>
<accession>H2J7L5</accession>
<keyword evidence="5" id="KW-1185">Reference proteome</keyword>
<sequence>MNKKELVSALAEKLSVTKKEAALFVDSFVDVVSEALSKGDNVKIVGFGTFEVVERKPRKGVNPQTKETIEIPGGKVPKFKAGKELKAKVK</sequence>
<keyword evidence="2 4" id="KW-0238">DNA-binding</keyword>
<dbReference type="PROSITE" id="PS00045">
    <property type="entry name" value="HISTONE_LIKE"/>
    <property type="match status" value="1"/>
</dbReference>
<dbReference type="HOGENOM" id="CLU_105066_3_1_0"/>
<evidence type="ECO:0000313" key="4">
    <source>
        <dbReference type="EMBL" id="AEX85356.1"/>
    </source>
</evidence>
<dbReference type="SUPFAM" id="SSF47729">
    <property type="entry name" value="IHF-like DNA-binding proteins"/>
    <property type="match status" value="1"/>
</dbReference>
<name>H2J7L5_MARPK</name>
<evidence type="ECO:0000313" key="5">
    <source>
        <dbReference type="Proteomes" id="UP000007161"/>
    </source>
</evidence>
<dbReference type="SMART" id="SM00411">
    <property type="entry name" value="BHL"/>
    <property type="match status" value="1"/>
</dbReference>
<dbReference type="GO" id="GO:0005829">
    <property type="term" value="C:cytosol"/>
    <property type="evidence" value="ECO:0007669"/>
    <property type="project" value="TreeGrafter"/>
</dbReference>
<dbReference type="Proteomes" id="UP000007161">
    <property type="component" value="Chromosome"/>
</dbReference>
<dbReference type="Gene3D" id="4.10.520.10">
    <property type="entry name" value="IHF-like DNA-binding proteins"/>
    <property type="match status" value="1"/>
</dbReference>
<dbReference type="Pfam" id="PF00216">
    <property type="entry name" value="Bac_DNA_binding"/>
    <property type="match status" value="1"/>
</dbReference>
<dbReference type="GO" id="GO:0030261">
    <property type="term" value="P:chromosome condensation"/>
    <property type="evidence" value="ECO:0007669"/>
    <property type="project" value="UniProtKB-KW"/>
</dbReference>
<comment type="similarity">
    <text evidence="3">Belongs to the bacterial histone-like protein family.</text>
</comment>
<dbReference type="PRINTS" id="PR01727">
    <property type="entry name" value="DNABINDINGHU"/>
</dbReference>
<reference evidence="5" key="2">
    <citation type="submission" date="2012-01" db="EMBL/GenBank/DDBJ databases">
        <title>Complete sequence of chromosome of Marinitoga piezophila KA3.</title>
        <authorList>
            <person name="Lucas S."/>
            <person name="Han J."/>
            <person name="Lapidus A."/>
            <person name="Cheng J.-F."/>
            <person name="Goodwin L."/>
            <person name="Pitluck S."/>
            <person name="Peters L."/>
            <person name="Mikhailova N."/>
            <person name="Teshima H."/>
            <person name="Detter J.C."/>
            <person name="Han C."/>
            <person name="Tapia R."/>
            <person name="Land M."/>
            <person name="Hauser L."/>
            <person name="Kyrpides N."/>
            <person name="Ivanova N."/>
            <person name="Pagani I."/>
            <person name="Jebbar M."/>
            <person name="Vannier P."/>
            <person name="Oger P."/>
            <person name="Cario A."/>
            <person name="Bartlett D."/>
            <person name="Noll K.M."/>
            <person name="Woyke T."/>
        </authorList>
    </citation>
    <scope>NUCLEOTIDE SEQUENCE [LARGE SCALE GENOMIC DNA]</scope>
    <source>
        <strain evidence="5">DSM 14283 / JCM 11233 / KA3</strain>
    </source>
</reference>
<evidence type="ECO:0000256" key="1">
    <source>
        <dbReference type="ARBA" id="ARBA00023067"/>
    </source>
</evidence>
<dbReference type="KEGG" id="mpz:Marpi_0943"/>
<dbReference type="InterPro" id="IPR010992">
    <property type="entry name" value="IHF-like_DNA-bd_dom_sf"/>
</dbReference>
<proteinExistence type="inferred from homology"/>
<reference evidence="4 5" key="1">
    <citation type="journal article" date="2012" name="J. Bacteriol.">
        <title>Complete Genome Sequence of the Thermophilic, Piezophilic, Heterotrophic Bacterium Marinitoga piezophila KA3.</title>
        <authorList>
            <person name="Lucas S."/>
            <person name="Han J."/>
            <person name="Lapidus A."/>
            <person name="Cheng J.F."/>
            <person name="Goodwin L.A."/>
            <person name="Pitluck S."/>
            <person name="Peters L."/>
            <person name="Mikhailova N."/>
            <person name="Teshima H."/>
            <person name="Detter J.C."/>
            <person name="Han C."/>
            <person name="Tapia R."/>
            <person name="Land M."/>
            <person name="Hauser L."/>
            <person name="Kyrpides N.C."/>
            <person name="Ivanova N."/>
            <person name="Pagani I."/>
            <person name="Vannier P."/>
            <person name="Oger P."/>
            <person name="Bartlett D.H."/>
            <person name="Noll K.M."/>
            <person name="Woyke T."/>
            <person name="Jebbar M."/>
        </authorList>
    </citation>
    <scope>NUCLEOTIDE SEQUENCE [LARGE SCALE GENOMIC DNA]</scope>
    <source>
        <strain evidence="5">DSM 14283 / JCM 11233 / KA3</strain>
    </source>
</reference>